<evidence type="ECO:0000313" key="2">
    <source>
        <dbReference type="EMBL" id="SSC68224.1"/>
    </source>
</evidence>
<dbReference type="AlphaFoldDB" id="A0A376AKC4"/>
<sequence>MTRIRFKGLLLAGAASAALSGPAFAALDGQDLLAKINAAYAAGSGVLKAESIEINGNDVVLKGTTFTATGPQEKSIALGNLTLQDVTEADGGAYHIDRIEFPEVNVTEDNSSFNVKDLYLAGVRVPGSTTGDDLDAMMMYDEAHSGSVEVKVDGKQIVSVQESSITTGVSEDGSSLSFEGGLTGLTVDLSTLEPKTKEAVEALGIPVIEGDISASGSWEPSSGTIDLEDYTLDFANIGSLSMSFALTGYTMDLVKQLQETARTMQADANSEQAQQAAGIAMFGLMQQMSFQSAQISFEDAGITERGLDYAGKQQGSNGEQMAQMVKGMLPILLAQAKLGALQNQVSEAVNAFIDDPKNITITAEPEKEVPFPMILGAAMGAPESLPTLLGVSVTANE</sequence>
<dbReference type="RefSeq" id="WP_115670737.1">
    <property type="nucleotide sequence ID" value="NZ_UEYP01000006.1"/>
</dbReference>
<protein>
    <recommendedName>
        <fullName evidence="4">DUF945 domain-containing protein</fullName>
    </recommendedName>
</protein>
<feature type="signal peptide" evidence="1">
    <location>
        <begin position="1"/>
        <end position="25"/>
    </location>
</feature>
<proteinExistence type="predicted"/>
<dbReference type="OrthoDB" id="7824623at2"/>
<evidence type="ECO:0000313" key="3">
    <source>
        <dbReference type="Proteomes" id="UP000254764"/>
    </source>
</evidence>
<dbReference type="STRING" id="1336235.GCA_000518785_01208"/>
<evidence type="ECO:0000256" key="1">
    <source>
        <dbReference type="SAM" id="SignalP"/>
    </source>
</evidence>
<evidence type="ECO:0008006" key="4">
    <source>
        <dbReference type="Google" id="ProtNLM"/>
    </source>
</evidence>
<feature type="chain" id="PRO_5016572705" description="DUF945 domain-containing protein" evidence="1">
    <location>
        <begin position="26"/>
        <end position="397"/>
    </location>
</feature>
<name>A0A376AKC4_9HYPH</name>
<accession>A0A376AKC4</accession>
<keyword evidence="1" id="KW-0732">Signal</keyword>
<reference evidence="3" key="1">
    <citation type="submission" date="2018-07" db="EMBL/GenBank/DDBJ databases">
        <authorList>
            <person name="Peiro R."/>
            <person name="Begona"/>
            <person name="Cbmso G."/>
            <person name="Lopez M."/>
            <person name="Gonzalez S."/>
        </authorList>
    </citation>
    <scope>NUCLEOTIDE SEQUENCE [LARGE SCALE GENOMIC DNA]</scope>
</reference>
<gene>
    <name evidence="2" type="ORF">RHIZ70_3932</name>
</gene>
<keyword evidence="3" id="KW-1185">Reference proteome</keyword>
<dbReference type="Proteomes" id="UP000254764">
    <property type="component" value="Unassembled WGS sequence"/>
</dbReference>
<dbReference type="EMBL" id="UEYP01000006">
    <property type="protein sequence ID" value="SSC68224.1"/>
    <property type="molecule type" value="Genomic_DNA"/>
</dbReference>
<organism evidence="2 3">
    <name type="scientific">Ciceribacter selenitireducens ATCC BAA-1503</name>
    <dbReference type="NCBI Taxonomy" id="1336235"/>
    <lineage>
        <taxon>Bacteria</taxon>
        <taxon>Pseudomonadati</taxon>
        <taxon>Pseudomonadota</taxon>
        <taxon>Alphaproteobacteria</taxon>
        <taxon>Hyphomicrobiales</taxon>
        <taxon>Rhizobiaceae</taxon>
        <taxon>Ciceribacter</taxon>
    </lineage>
</organism>